<protein>
    <submittedName>
        <fullName evidence="2">Uncharacterized protein</fullName>
    </submittedName>
</protein>
<keyword evidence="1" id="KW-0812">Transmembrane</keyword>
<dbReference type="Proteomes" id="UP001305414">
    <property type="component" value="Unassembled WGS sequence"/>
</dbReference>
<keyword evidence="3" id="KW-1185">Reference proteome</keyword>
<comment type="caution">
    <text evidence="2">The sequence shown here is derived from an EMBL/GenBank/DDBJ whole genome shotgun (WGS) entry which is preliminary data.</text>
</comment>
<feature type="transmembrane region" description="Helical" evidence="1">
    <location>
        <begin position="29"/>
        <end position="52"/>
    </location>
</feature>
<organism evidence="2 3">
    <name type="scientific">Xylaria bambusicola</name>
    <dbReference type="NCBI Taxonomy" id="326684"/>
    <lineage>
        <taxon>Eukaryota</taxon>
        <taxon>Fungi</taxon>
        <taxon>Dikarya</taxon>
        <taxon>Ascomycota</taxon>
        <taxon>Pezizomycotina</taxon>
        <taxon>Sordariomycetes</taxon>
        <taxon>Xylariomycetidae</taxon>
        <taxon>Xylariales</taxon>
        <taxon>Xylariaceae</taxon>
        <taxon>Xylaria</taxon>
    </lineage>
</organism>
<proteinExistence type="predicted"/>
<keyword evidence="1" id="KW-1133">Transmembrane helix</keyword>
<gene>
    <name evidence="2" type="ORF">RRF57_012643</name>
</gene>
<keyword evidence="1" id="KW-0472">Membrane</keyword>
<reference evidence="2 3" key="1">
    <citation type="submission" date="2023-10" db="EMBL/GenBank/DDBJ databases">
        <title>Draft genome sequence of Xylaria bambusicola isolate GMP-LS, the root and basal stem rot pathogen of sugarcane in Indonesia.</title>
        <authorList>
            <person name="Selvaraj P."/>
            <person name="Muralishankar V."/>
            <person name="Muruganantham S."/>
            <person name="Sp S."/>
            <person name="Haryani S."/>
            <person name="Lau K.J.X."/>
            <person name="Naqvi N.I."/>
        </authorList>
    </citation>
    <scope>NUCLEOTIDE SEQUENCE [LARGE SCALE GENOMIC DNA]</scope>
    <source>
        <strain evidence="2">GMP-LS</strain>
    </source>
</reference>
<feature type="transmembrane region" description="Helical" evidence="1">
    <location>
        <begin position="94"/>
        <end position="114"/>
    </location>
</feature>
<evidence type="ECO:0000256" key="1">
    <source>
        <dbReference type="SAM" id="Phobius"/>
    </source>
</evidence>
<evidence type="ECO:0000313" key="3">
    <source>
        <dbReference type="Proteomes" id="UP001305414"/>
    </source>
</evidence>
<accession>A0AAN7V1Z0</accession>
<sequence length="134" mass="15222">MGMTIDYGQKHNFYSGGLENMERGKPAQLMYVGALIWLIICLVLVGLISAAIHWTKESWRSEETLLMRSEGGAYGTFPGAGQNNPVSRTKIPVVLFQILVIGMLLLWVAQWLFWDGFIRVSSEEYVFTHILHPY</sequence>
<dbReference type="AlphaFoldDB" id="A0AAN7V1Z0"/>
<evidence type="ECO:0000313" key="2">
    <source>
        <dbReference type="EMBL" id="KAK5636931.1"/>
    </source>
</evidence>
<name>A0AAN7V1Z0_9PEZI</name>
<dbReference type="EMBL" id="JAWHQM010000085">
    <property type="protein sequence ID" value="KAK5636931.1"/>
    <property type="molecule type" value="Genomic_DNA"/>
</dbReference>